<dbReference type="RefSeq" id="WP_285760050.1">
    <property type="nucleotide sequence ID" value="NZ_BSQG01000004.1"/>
</dbReference>
<keyword evidence="5" id="KW-0472">Membrane</keyword>
<proteinExistence type="inferred from homology"/>
<evidence type="ECO:0000256" key="4">
    <source>
        <dbReference type="ARBA" id="ARBA00022679"/>
    </source>
</evidence>
<dbReference type="Proteomes" id="UP001165092">
    <property type="component" value="Unassembled WGS sequence"/>
</dbReference>
<gene>
    <name evidence="11" type="primary">gtrB</name>
    <name evidence="11" type="ORF">Nans01_29300</name>
</gene>
<evidence type="ECO:0000259" key="10">
    <source>
        <dbReference type="Pfam" id="PF00535"/>
    </source>
</evidence>
<protein>
    <recommendedName>
        <fullName evidence="9">4,4'-diaponeurosporenoate glycosyltransferase</fullName>
    </recommendedName>
</protein>
<dbReference type="InterPro" id="IPR001173">
    <property type="entry name" value="Glyco_trans_2-like"/>
</dbReference>
<comment type="subcellular location">
    <subcellularLocation>
        <location evidence="1">Cell membrane</location>
    </subcellularLocation>
</comment>
<comment type="pathway">
    <text evidence="7">Carotenoid biosynthesis; staphyloxanthin biosynthesis; staphyloxanthin from farnesyl diphosphate: step 4/5.</text>
</comment>
<organism evidence="11 12">
    <name type="scientific">Nocardiopsis ansamitocini</name>
    <dbReference type="NCBI Taxonomy" id="1670832"/>
    <lineage>
        <taxon>Bacteria</taxon>
        <taxon>Bacillati</taxon>
        <taxon>Actinomycetota</taxon>
        <taxon>Actinomycetes</taxon>
        <taxon>Streptosporangiales</taxon>
        <taxon>Nocardiopsidaceae</taxon>
        <taxon>Nocardiopsis</taxon>
    </lineage>
</organism>
<accession>A0A9W6P7P1</accession>
<reference evidence="11" key="1">
    <citation type="submission" date="2023-02" db="EMBL/GenBank/DDBJ databases">
        <title>Nocardiopsis ansamitocini NBRC 112285.</title>
        <authorList>
            <person name="Ichikawa N."/>
            <person name="Sato H."/>
            <person name="Tonouchi N."/>
        </authorList>
    </citation>
    <scope>NUCLEOTIDE SEQUENCE</scope>
    <source>
        <strain evidence="11">NBRC 112285</strain>
    </source>
</reference>
<name>A0A9W6P7P1_9ACTN</name>
<dbReference type="PANTHER" id="PTHR43646:SF2">
    <property type="entry name" value="GLYCOSYLTRANSFERASE 2-LIKE DOMAIN-CONTAINING PROTEIN"/>
    <property type="match status" value="1"/>
</dbReference>
<keyword evidence="2" id="KW-1003">Cell membrane</keyword>
<dbReference type="InterPro" id="IPR029044">
    <property type="entry name" value="Nucleotide-diphossugar_trans"/>
</dbReference>
<evidence type="ECO:0000256" key="6">
    <source>
        <dbReference type="ARBA" id="ARBA00037281"/>
    </source>
</evidence>
<feature type="domain" description="Glycosyltransferase 2-like" evidence="10">
    <location>
        <begin position="7"/>
        <end position="167"/>
    </location>
</feature>
<evidence type="ECO:0000313" key="12">
    <source>
        <dbReference type="Proteomes" id="UP001165092"/>
    </source>
</evidence>
<evidence type="ECO:0000256" key="7">
    <source>
        <dbReference type="ARBA" id="ARBA00037904"/>
    </source>
</evidence>
<dbReference type="SUPFAM" id="SSF53448">
    <property type="entry name" value="Nucleotide-diphospho-sugar transferases"/>
    <property type="match status" value="1"/>
</dbReference>
<dbReference type="Gene3D" id="3.90.550.10">
    <property type="entry name" value="Spore Coat Polysaccharide Biosynthesis Protein SpsA, Chain A"/>
    <property type="match status" value="1"/>
</dbReference>
<dbReference type="EMBL" id="BSQG01000004">
    <property type="protein sequence ID" value="GLU48579.1"/>
    <property type="molecule type" value="Genomic_DNA"/>
</dbReference>
<comment type="caution">
    <text evidence="11">The sequence shown here is derived from an EMBL/GenBank/DDBJ whole genome shotgun (WGS) entry which is preliminary data.</text>
</comment>
<sequence>MIQTVAVVVPANDEAPRIERCLRAIADALAASPLAPDRCHLVVVADDCRDATAALARARGAHVLEVAHRSVGAARATGMRYALGRSGAHPAHEIWLATTDADSVVPRRWLTAQLGYAAAGWDAVVGTVAVADWSRRPPGLAEAFARQYDAHREEHPHVHGANLGVRASAYLDVGGFAPLARAEDHALVAGLGARGHRIRRPVDLPVRTSARSAPRAPGGFGDRLTDIAAGIG</sequence>
<evidence type="ECO:0000256" key="8">
    <source>
        <dbReference type="ARBA" id="ARBA00038120"/>
    </source>
</evidence>
<evidence type="ECO:0000313" key="11">
    <source>
        <dbReference type="EMBL" id="GLU48579.1"/>
    </source>
</evidence>
<evidence type="ECO:0000256" key="1">
    <source>
        <dbReference type="ARBA" id="ARBA00004236"/>
    </source>
</evidence>
<dbReference type="PANTHER" id="PTHR43646">
    <property type="entry name" value="GLYCOSYLTRANSFERASE"/>
    <property type="match status" value="1"/>
</dbReference>
<evidence type="ECO:0000256" key="9">
    <source>
        <dbReference type="ARBA" id="ARBA00040345"/>
    </source>
</evidence>
<keyword evidence="4 11" id="KW-0808">Transferase</keyword>
<dbReference type="GO" id="GO:0005886">
    <property type="term" value="C:plasma membrane"/>
    <property type="evidence" value="ECO:0007669"/>
    <property type="project" value="UniProtKB-SubCell"/>
</dbReference>
<dbReference type="Pfam" id="PF00535">
    <property type="entry name" value="Glycos_transf_2"/>
    <property type="match status" value="1"/>
</dbReference>
<comment type="function">
    <text evidence="6">Catalyzes the glycosylation of 4,4'-diaponeurosporenoate, i.e. the esterification of glucose at the C1'' position with the carboxyl group of 4,4'-diaponeurosporenic acid, to form glycosyl-4,4'-diaponeurosporenoate. This is a step in the biosynthesis of staphyloxanthin, an orange pigment present in most staphylococci strains.</text>
</comment>
<comment type="similarity">
    <text evidence="8">Belongs to the glycosyltransferase 2 family. CrtQ subfamily.</text>
</comment>
<dbReference type="AlphaFoldDB" id="A0A9W6P7P1"/>
<evidence type="ECO:0000256" key="2">
    <source>
        <dbReference type="ARBA" id="ARBA00022475"/>
    </source>
</evidence>
<dbReference type="GO" id="GO:0016757">
    <property type="term" value="F:glycosyltransferase activity"/>
    <property type="evidence" value="ECO:0007669"/>
    <property type="project" value="UniProtKB-KW"/>
</dbReference>
<evidence type="ECO:0000256" key="3">
    <source>
        <dbReference type="ARBA" id="ARBA00022676"/>
    </source>
</evidence>
<keyword evidence="12" id="KW-1185">Reference proteome</keyword>
<evidence type="ECO:0000256" key="5">
    <source>
        <dbReference type="ARBA" id="ARBA00023136"/>
    </source>
</evidence>
<keyword evidence="3" id="KW-0328">Glycosyltransferase</keyword>